<keyword evidence="2" id="KW-1185">Reference proteome</keyword>
<evidence type="ECO:0000313" key="2">
    <source>
        <dbReference type="Proteomes" id="UP000187203"/>
    </source>
</evidence>
<dbReference type="GO" id="GO:0008483">
    <property type="term" value="F:transaminase activity"/>
    <property type="evidence" value="ECO:0007669"/>
    <property type="project" value="UniProtKB-KW"/>
</dbReference>
<keyword evidence="1" id="KW-0032">Aminotransferase</keyword>
<name>A0A1R3L0T8_9ROSI</name>
<evidence type="ECO:0000313" key="1">
    <source>
        <dbReference type="EMBL" id="OMP12941.1"/>
    </source>
</evidence>
<sequence length="139" mass="15182">MDKALQHAPGIVAALVGIGITARAQRLELQPGGLPRHGHALQALPLVQQLMGKDACDLRMRQAQRLARIGLHEKGARHEDAPAIHGQRPARVAQAAQIKAHARQQRIQRGAEVRAHKGLFLRIERPAPEHHAQSPGPCR</sequence>
<proteinExistence type="predicted"/>
<keyword evidence="1" id="KW-0808">Transferase</keyword>
<organism evidence="1 2">
    <name type="scientific">Corchorus olitorius</name>
    <dbReference type="NCBI Taxonomy" id="93759"/>
    <lineage>
        <taxon>Eukaryota</taxon>
        <taxon>Viridiplantae</taxon>
        <taxon>Streptophyta</taxon>
        <taxon>Embryophyta</taxon>
        <taxon>Tracheophyta</taxon>
        <taxon>Spermatophyta</taxon>
        <taxon>Magnoliopsida</taxon>
        <taxon>eudicotyledons</taxon>
        <taxon>Gunneridae</taxon>
        <taxon>Pentapetalae</taxon>
        <taxon>rosids</taxon>
        <taxon>malvids</taxon>
        <taxon>Malvales</taxon>
        <taxon>Malvaceae</taxon>
        <taxon>Grewioideae</taxon>
        <taxon>Apeibeae</taxon>
        <taxon>Corchorus</taxon>
    </lineage>
</organism>
<comment type="caution">
    <text evidence="1">The sequence shown here is derived from an EMBL/GenBank/DDBJ whole genome shotgun (WGS) entry which is preliminary data.</text>
</comment>
<reference evidence="2" key="1">
    <citation type="submission" date="2013-09" db="EMBL/GenBank/DDBJ databases">
        <title>Corchorus olitorius genome sequencing.</title>
        <authorList>
            <person name="Alam M."/>
            <person name="Haque M.S."/>
            <person name="Islam M.S."/>
            <person name="Emdad E.M."/>
            <person name="Islam M.M."/>
            <person name="Ahmed B."/>
            <person name="Halim A."/>
            <person name="Hossen Q.M.M."/>
            <person name="Hossain M.Z."/>
            <person name="Ahmed R."/>
            <person name="Khan M.M."/>
            <person name="Islam R."/>
            <person name="Rashid M.M."/>
            <person name="Khan S.A."/>
            <person name="Rahman M.S."/>
            <person name="Alam M."/>
            <person name="Yahiya A.S."/>
            <person name="Khan M.S."/>
            <person name="Azam M.S."/>
            <person name="Haque T."/>
            <person name="Lashkar M.Z.H."/>
            <person name="Akhand A.I."/>
            <person name="Morshed G."/>
            <person name="Roy S."/>
            <person name="Uddin K.S."/>
            <person name="Rabeya T."/>
            <person name="Hossain A.S."/>
            <person name="Chowdhury A."/>
            <person name="Snigdha A.R."/>
            <person name="Mortoza M.S."/>
            <person name="Matin S.A."/>
            <person name="Hoque S.M.E."/>
            <person name="Islam M.K."/>
            <person name="Roy D.K."/>
            <person name="Haider R."/>
            <person name="Moosa M.M."/>
            <person name="Elias S.M."/>
            <person name="Hasan A.M."/>
            <person name="Jahan S."/>
            <person name="Shafiuddin M."/>
            <person name="Mahmood N."/>
            <person name="Shommy N.S."/>
        </authorList>
    </citation>
    <scope>NUCLEOTIDE SEQUENCE [LARGE SCALE GENOMIC DNA]</scope>
    <source>
        <strain evidence="2">cv. O-4</strain>
    </source>
</reference>
<accession>A0A1R3L0T8</accession>
<dbReference type="EMBL" id="AWUE01005572">
    <property type="protein sequence ID" value="OMP12941.1"/>
    <property type="molecule type" value="Genomic_DNA"/>
</dbReference>
<dbReference type="AlphaFoldDB" id="A0A1R3L0T8"/>
<dbReference type="Proteomes" id="UP000187203">
    <property type="component" value="Unassembled WGS sequence"/>
</dbReference>
<protein>
    <submittedName>
        <fullName evidence="1">Phosphoserine aminotransferase (ISS) protein</fullName>
    </submittedName>
</protein>
<gene>
    <name evidence="1" type="ORF">COLO4_02545</name>
</gene>